<evidence type="ECO:0000313" key="2">
    <source>
        <dbReference type="EMBL" id="SDE92957.1"/>
    </source>
</evidence>
<proteinExistence type="predicted"/>
<dbReference type="PANTHER" id="PTHR42194:SF1">
    <property type="entry name" value="UPF0276 PROTEIN HI_1600"/>
    <property type="match status" value="1"/>
</dbReference>
<dbReference type="Pfam" id="PF05114">
    <property type="entry name" value="MbnB_TglH_ChrH"/>
    <property type="match status" value="1"/>
</dbReference>
<reference evidence="2 3" key="1">
    <citation type="submission" date="2016-10" db="EMBL/GenBank/DDBJ databases">
        <authorList>
            <person name="de Groot N.N."/>
        </authorList>
    </citation>
    <scope>NUCLEOTIDE SEQUENCE [LARGE SCALE GENOMIC DNA]</scope>
    <source>
        <strain evidence="2 3">CGMCC 4.3143</strain>
    </source>
</reference>
<organism evidence="2 3">
    <name type="scientific">Pseudonocardia oroxyli</name>
    <dbReference type="NCBI Taxonomy" id="366584"/>
    <lineage>
        <taxon>Bacteria</taxon>
        <taxon>Bacillati</taxon>
        <taxon>Actinomycetota</taxon>
        <taxon>Actinomycetes</taxon>
        <taxon>Pseudonocardiales</taxon>
        <taxon>Pseudonocardiaceae</taxon>
        <taxon>Pseudonocardia</taxon>
    </lineage>
</organism>
<dbReference type="SUPFAM" id="SSF51658">
    <property type="entry name" value="Xylose isomerase-like"/>
    <property type="match status" value="1"/>
</dbReference>
<sequence length="389" mass="40445">MAGAAAVVAGAAAVAAAAELPPRRDGLPARQNALPVHGVGIGWRPEIAQVVAGLPGLGFCEVIAEAITPAAPPRGVAELRALGTAVVPHGVRLGLGDADGVAPERIAHLAACAEAVEAPLVSEHVAFVRAGGREAGHLLPVPRTREALDVLVRAVRQTRDALSVPLALEPIAALFDWPEDEFTEGDFLTELLERTGALLLLDVANVYANARNRGQDPSAVLDRFPLDRVAYVHMAGGAEHEGLYHDTHLDPVPAEVFALLDEVRERGAAPAVMLERDGRYPPAAALHAELTTIADTARLPTPTPRESPTPDTRVPHPSHASPPPGTHESDGGARESSTSARAPNVPAREPDVPAREPSRPARESDVPARASGSSGRGAGVADLPPGGRR</sequence>
<dbReference type="AlphaFoldDB" id="A0A1G7GXU3"/>
<name>A0A1G7GXU3_PSEOR</name>
<evidence type="ECO:0000313" key="3">
    <source>
        <dbReference type="Proteomes" id="UP000198967"/>
    </source>
</evidence>
<protein>
    <submittedName>
        <fullName evidence="2">Uncharacterized protein</fullName>
    </submittedName>
</protein>
<dbReference type="STRING" id="366584.SAMN05216377_102493"/>
<dbReference type="PANTHER" id="PTHR42194">
    <property type="entry name" value="UPF0276 PROTEIN HI_1600"/>
    <property type="match status" value="1"/>
</dbReference>
<dbReference type="Gene3D" id="3.20.20.150">
    <property type="entry name" value="Divalent-metal-dependent TIM barrel enzymes"/>
    <property type="match status" value="1"/>
</dbReference>
<dbReference type="EMBL" id="FNBE01000002">
    <property type="protein sequence ID" value="SDE92957.1"/>
    <property type="molecule type" value="Genomic_DNA"/>
</dbReference>
<gene>
    <name evidence="2" type="ORF">SAMN05216377_102493</name>
</gene>
<feature type="region of interest" description="Disordered" evidence="1">
    <location>
        <begin position="292"/>
        <end position="389"/>
    </location>
</feature>
<dbReference type="InterPro" id="IPR007801">
    <property type="entry name" value="MbnB/TglH/ChrH"/>
</dbReference>
<evidence type="ECO:0000256" key="1">
    <source>
        <dbReference type="SAM" id="MobiDB-lite"/>
    </source>
</evidence>
<dbReference type="Proteomes" id="UP000198967">
    <property type="component" value="Unassembled WGS sequence"/>
</dbReference>
<keyword evidence="3" id="KW-1185">Reference proteome</keyword>
<accession>A0A1G7GXU3</accession>
<dbReference type="NCBIfam" id="NF003818">
    <property type="entry name" value="PRK05409.1"/>
    <property type="match status" value="1"/>
</dbReference>
<dbReference type="InterPro" id="IPR036237">
    <property type="entry name" value="Xyl_isomerase-like_sf"/>
</dbReference>
<feature type="compositionally biased region" description="Basic and acidic residues" evidence="1">
    <location>
        <begin position="348"/>
        <end position="366"/>
    </location>
</feature>